<accession>A0A833RC16</accession>
<dbReference type="Pfam" id="PF13561">
    <property type="entry name" value="adh_short_C2"/>
    <property type="match status" value="1"/>
</dbReference>
<evidence type="ECO:0000256" key="2">
    <source>
        <dbReference type="ARBA" id="ARBA00023002"/>
    </source>
</evidence>
<dbReference type="InterPro" id="IPR002347">
    <property type="entry name" value="SDR_fam"/>
</dbReference>
<comment type="similarity">
    <text evidence="1">Belongs to the short-chain dehydrogenases/reductases (SDR) family.</text>
</comment>
<evidence type="ECO:0000256" key="1">
    <source>
        <dbReference type="ARBA" id="ARBA00006484"/>
    </source>
</evidence>
<dbReference type="PANTHER" id="PTHR48107:SF7">
    <property type="entry name" value="RE15974P"/>
    <property type="match status" value="1"/>
</dbReference>
<feature type="domain" description="Ketoreductase" evidence="3">
    <location>
        <begin position="14"/>
        <end position="195"/>
    </location>
</feature>
<evidence type="ECO:0000259" key="3">
    <source>
        <dbReference type="SMART" id="SM00822"/>
    </source>
</evidence>
<dbReference type="AlphaFoldDB" id="A0A833RC16"/>
<dbReference type="PANTHER" id="PTHR48107">
    <property type="entry name" value="NADPH-DEPENDENT ALDEHYDE REDUCTASE-LIKE PROTEIN, CHLOROPLASTIC-RELATED"/>
    <property type="match status" value="1"/>
</dbReference>
<gene>
    <name evidence="4" type="ORF">FCM35_KLT02045</name>
</gene>
<dbReference type="EMBL" id="SWLB01000011">
    <property type="protein sequence ID" value="KAF3332468.1"/>
    <property type="molecule type" value="Genomic_DNA"/>
</dbReference>
<dbReference type="SMART" id="SM00822">
    <property type="entry name" value="PKS_KR"/>
    <property type="match status" value="1"/>
</dbReference>
<evidence type="ECO:0000313" key="4">
    <source>
        <dbReference type="EMBL" id="KAF3332468.1"/>
    </source>
</evidence>
<dbReference type="FunFam" id="3.40.50.720:FF:000084">
    <property type="entry name" value="Short-chain dehydrogenase reductase"/>
    <property type="match status" value="1"/>
</dbReference>
<dbReference type="PROSITE" id="PS00061">
    <property type="entry name" value="ADH_SHORT"/>
    <property type="match status" value="1"/>
</dbReference>
<dbReference type="InterPro" id="IPR036291">
    <property type="entry name" value="NAD(P)-bd_dom_sf"/>
</dbReference>
<dbReference type="PRINTS" id="PR00081">
    <property type="entry name" value="GDHRDH"/>
</dbReference>
<keyword evidence="2" id="KW-0560">Oxidoreductase</keyword>
<dbReference type="InterPro" id="IPR057326">
    <property type="entry name" value="KR_dom"/>
</dbReference>
<organism evidence="4 5">
    <name type="scientific">Carex littledalei</name>
    <dbReference type="NCBI Taxonomy" id="544730"/>
    <lineage>
        <taxon>Eukaryota</taxon>
        <taxon>Viridiplantae</taxon>
        <taxon>Streptophyta</taxon>
        <taxon>Embryophyta</taxon>
        <taxon>Tracheophyta</taxon>
        <taxon>Spermatophyta</taxon>
        <taxon>Magnoliopsida</taxon>
        <taxon>Liliopsida</taxon>
        <taxon>Poales</taxon>
        <taxon>Cyperaceae</taxon>
        <taxon>Cyperoideae</taxon>
        <taxon>Cariceae</taxon>
        <taxon>Carex</taxon>
        <taxon>Carex subgen. Euthyceras</taxon>
    </lineage>
</organism>
<protein>
    <submittedName>
        <fullName evidence="4">Short-chain type dehydrogenase/reductase-like protein</fullName>
    </submittedName>
</protein>
<dbReference type="Gene3D" id="3.40.50.720">
    <property type="entry name" value="NAD(P)-binding Rossmann-like Domain"/>
    <property type="match status" value="1"/>
</dbReference>
<dbReference type="InterPro" id="IPR020904">
    <property type="entry name" value="Sc_DH/Rdtase_CS"/>
</dbReference>
<dbReference type="PRINTS" id="PR00080">
    <property type="entry name" value="SDRFAMILY"/>
</dbReference>
<dbReference type="OrthoDB" id="1669814at2759"/>
<evidence type="ECO:0000313" key="5">
    <source>
        <dbReference type="Proteomes" id="UP000623129"/>
    </source>
</evidence>
<reference evidence="4" key="1">
    <citation type="submission" date="2020-01" db="EMBL/GenBank/DDBJ databases">
        <title>Genome sequence of Kobresia littledalei, the first chromosome-level genome in the family Cyperaceae.</title>
        <authorList>
            <person name="Qu G."/>
        </authorList>
    </citation>
    <scope>NUCLEOTIDE SEQUENCE</scope>
    <source>
        <strain evidence="4">C.B.Clarke</strain>
        <tissue evidence="4">Leaf</tissue>
    </source>
</reference>
<proteinExistence type="inferred from homology"/>
<dbReference type="GO" id="GO:0016614">
    <property type="term" value="F:oxidoreductase activity, acting on CH-OH group of donors"/>
    <property type="evidence" value="ECO:0007669"/>
    <property type="project" value="UniProtKB-ARBA"/>
</dbReference>
<dbReference type="SUPFAM" id="SSF51735">
    <property type="entry name" value="NAD(P)-binding Rossmann-fold domains"/>
    <property type="match status" value="1"/>
</dbReference>
<comment type="caution">
    <text evidence="4">The sequence shown here is derived from an EMBL/GenBank/DDBJ whole genome shotgun (WGS) entry which is preliminary data.</text>
</comment>
<sequence length="256" mass="26132">MASNPSSSLPLSGRTAIVTGASSGIGRAIASHLSSLGADVIIGYSSNPAPAEALASELTTSRAVPVKSDVSDPAAVQSLFDTAESAFGRPASILVASAGVLDAKYPTLADTSVEDWDKTFAVNTRGAFLCCREATKRLVRGGGGRIIVMSSSLVATFQPGYAAYTASKAAVEAMVKIIAKELKGTAITANCVAPGPVATDMFFAGKSEEVVKRSVEMNPMGRIGETDDIVPIVGFLCTDAAGWVNGQVIRVNGGSA</sequence>
<name>A0A833RC16_9POAL</name>
<dbReference type="Proteomes" id="UP000623129">
    <property type="component" value="Unassembled WGS sequence"/>
</dbReference>
<keyword evidence="5" id="KW-1185">Reference proteome</keyword>